<name>A0A1F8GUG3_9BACT</name>
<organism evidence="1 2">
    <name type="scientific">Candidatus Yanofskybacteria bacterium RIFCSPLOWO2_01_FULL_49_25</name>
    <dbReference type="NCBI Taxonomy" id="1802701"/>
    <lineage>
        <taxon>Bacteria</taxon>
        <taxon>Candidatus Yanofskyibacteriota</taxon>
    </lineage>
</organism>
<evidence type="ECO:0000313" key="1">
    <source>
        <dbReference type="EMBL" id="OGN28640.1"/>
    </source>
</evidence>
<evidence type="ECO:0000313" key="2">
    <source>
        <dbReference type="Proteomes" id="UP000179047"/>
    </source>
</evidence>
<dbReference type="AlphaFoldDB" id="A0A1F8GUG3"/>
<protein>
    <submittedName>
        <fullName evidence="1">Uncharacterized protein</fullName>
    </submittedName>
</protein>
<reference evidence="1 2" key="1">
    <citation type="journal article" date="2016" name="Nat. Commun.">
        <title>Thousands of microbial genomes shed light on interconnected biogeochemical processes in an aquifer system.</title>
        <authorList>
            <person name="Anantharaman K."/>
            <person name="Brown C.T."/>
            <person name="Hug L.A."/>
            <person name="Sharon I."/>
            <person name="Castelle C.J."/>
            <person name="Probst A.J."/>
            <person name="Thomas B.C."/>
            <person name="Singh A."/>
            <person name="Wilkins M.J."/>
            <person name="Karaoz U."/>
            <person name="Brodie E.L."/>
            <person name="Williams K.H."/>
            <person name="Hubbard S.S."/>
            <person name="Banfield J.F."/>
        </authorList>
    </citation>
    <scope>NUCLEOTIDE SEQUENCE [LARGE SCALE GENOMIC DNA]</scope>
</reference>
<dbReference type="Proteomes" id="UP000179047">
    <property type="component" value="Unassembled WGS sequence"/>
</dbReference>
<comment type="caution">
    <text evidence="1">The sequence shown here is derived from an EMBL/GenBank/DDBJ whole genome shotgun (WGS) entry which is preliminary data.</text>
</comment>
<dbReference type="EMBL" id="MGKP01000014">
    <property type="protein sequence ID" value="OGN28640.1"/>
    <property type="molecule type" value="Genomic_DNA"/>
</dbReference>
<gene>
    <name evidence="1" type="ORF">A3A33_01110</name>
</gene>
<accession>A0A1F8GUG3</accession>
<proteinExistence type="predicted"/>
<sequence length="579" mass="67495">MNQEKQQCQNCKEFFLIDPDDFGFYEKIKLLPPTWCPPCRNRRRLAWRNERSLHKRKCDVPGHTEEIISMYAPGVGRVYDYKYWWGDEWDSMQYGRDYGLSRPFFAQLKELLNEVPLPNLSVVSSVNSDYSNWTEFNKNCYLVFAAGLNENIRYANKALECRDSQDFLQVGHTELGYEIVNCFDSYRLLFSMLSRSCTDSAFLYDCRNCNNCFGCTNLVGKSYCIFNQQYSKEEYQQKMKELDLGSFRKVEEIKKEFKNLYDRAIHRYANIVGSNNCSGNDINRSKNCHMCFDIFEDLEDSKYCITAMKSKELYDSMGSWKMNFSCENVDNNQGNNVACTITTYTSHEVRYCMSCHASSNLFGCIGLRNKEYCILNKQYTKEEFESLVPKIIASMGDQYGSFFPMELSPFAYNETIAQEYFTVTKEDALAKGYRWLDPETKNYNITKQANDLPDHIKDVGESILTEVVGCAHAARCNEQCTTAFKIIPQELQFYQRLNLPLPRLCPNCRHYNRLAQRTPLKLWHRRCECNGAKSAKREAQNSAQHPHGGEQCSNEFETSYAPERSEMVYCEQCYQSEVM</sequence>
<dbReference type="STRING" id="1802701.A3A33_01110"/>